<dbReference type="OrthoDB" id="3490595at2759"/>
<evidence type="ECO:0000259" key="2">
    <source>
        <dbReference type="Pfam" id="PF20150"/>
    </source>
</evidence>
<name>A0A132B6Q8_MOLSC</name>
<reference evidence="3 4" key="1">
    <citation type="submission" date="2015-10" db="EMBL/GenBank/DDBJ databases">
        <title>Full genome of DAOMC 229536 Phialocephala scopiformis, a fungal endophyte of spruce producing the potent anti-insectan compound rugulosin.</title>
        <authorList>
            <consortium name="DOE Joint Genome Institute"/>
            <person name="Walker A.K."/>
            <person name="Frasz S.L."/>
            <person name="Seifert K.A."/>
            <person name="Miller J.D."/>
            <person name="Mondo S.J."/>
            <person name="Labutti K."/>
            <person name="Lipzen A."/>
            <person name="Dockter R."/>
            <person name="Kennedy M."/>
            <person name="Grigoriev I.V."/>
            <person name="Spatafora J.W."/>
        </authorList>
    </citation>
    <scope>NUCLEOTIDE SEQUENCE [LARGE SCALE GENOMIC DNA]</scope>
    <source>
        <strain evidence="3 4">CBS 120377</strain>
    </source>
</reference>
<dbReference type="PANTHER" id="PTHR35910">
    <property type="entry name" value="2EXR DOMAIN-CONTAINING PROTEIN"/>
    <property type="match status" value="1"/>
</dbReference>
<dbReference type="RefSeq" id="XP_018062447.1">
    <property type="nucleotide sequence ID" value="XM_018223238.1"/>
</dbReference>
<dbReference type="GeneID" id="28832964"/>
<feature type="region of interest" description="Disordered" evidence="1">
    <location>
        <begin position="10"/>
        <end position="42"/>
    </location>
</feature>
<sequence length="316" mass="36558">MPVPRLAILKSKMSSMLKNQTRSTNSRDGGSRETESKKTGFSDLPYELRRKIFLLTLPEPRVLQVTRKKQQVPPQTNRKTTAKSQSASSPEKYTVNPSSYGLHHASALSINNESREIALSKLTKVFGVYWNLDIDWPYFEITHDAHEDVDLLAEVRKAGYLKLFKNIAIDRMLWNWDGSTNTMEFRVTFGHRFHGYEHPLETLKHLPNIKKCAIVYTEHTLQKDILKPYAAWNLGPPSLETTMWIVGKMEPVNNWDEDLEQTVSHIEQNIETRKGKVEFGNDVEFEVMSIHGRAREFIPDPQRKRGLSGWQMDWFG</sequence>
<dbReference type="PANTHER" id="PTHR35910:SF6">
    <property type="entry name" value="2EXR DOMAIN-CONTAINING PROTEIN"/>
    <property type="match status" value="1"/>
</dbReference>
<feature type="compositionally biased region" description="Basic and acidic residues" evidence="1">
    <location>
        <begin position="29"/>
        <end position="42"/>
    </location>
</feature>
<evidence type="ECO:0000313" key="3">
    <source>
        <dbReference type="EMBL" id="KUJ08092.1"/>
    </source>
</evidence>
<organism evidence="3 4">
    <name type="scientific">Mollisia scopiformis</name>
    <name type="common">Conifer needle endophyte fungus</name>
    <name type="synonym">Phialocephala scopiformis</name>
    <dbReference type="NCBI Taxonomy" id="149040"/>
    <lineage>
        <taxon>Eukaryota</taxon>
        <taxon>Fungi</taxon>
        <taxon>Dikarya</taxon>
        <taxon>Ascomycota</taxon>
        <taxon>Pezizomycotina</taxon>
        <taxon>Leotiomycetes</taxon>
        <taxon>Helotiales</taxon>
        <taxon>Mollisiaceae</taxon>
        <taxon>Mollisia</taxon>
    </lineage>
</organism>
<dbReference type="Proteomes" id="UP000070700">
    <property type="component" value="Unassembled WGS sequence"/>
</dbReference>
<feature type="region of interest" description="Disordered" evidence="1">
    <location>
        <begin position="65"/>
        <end position="95"/>
    </location>
</feature>
<dbReference type="InterPro" id="IPR045518">
    <property type="entry name" value="2EXR"/>
</dbReference>
<dbReference type="AlphaFoldDB" id="A0A132B6Q8"/>
<dbReference type="Pfam" id="PF20150">
    <property type="entry name" value="2EXR"/>
    <property type="match status" value="1"/>
</dbReference>
<dbReference type="InParanoid" id="A0A132B6Q8"/>
<proteinExistence type="predicted"/>
<evidence type="ECO:0000256" key="1">
    <source>
        <dbReference type="SAM" id="MobiDB-lite"/>
    </source>
</evidence>
<feature type="compositionally biased region" description="Polar residues" evidence="1">
    <location>
        <begin position="72"/>
        <end position="95"/>
    </location>
</feature>
<dbReference type="EMBL" id="KQ947437">
    <property type="protein sequence ID" value="KUJ08092.1"/>
    <property type="molecule type" value="Genomic_DNA"/>
</dbReference>
<feature type="domain" description="2EXR" evidence="2">
    <location>
        <begin position="41"/>
        <end position="135"/>
    </location>
</feature>
<evidence type="ECO:0000313" key="4">
    <source>
        <dbReference type="Proteomes" id="UP000070700"/>
    </source>
</evidence>
<keyword evidence="4" id="KW-1185">Reference proteome</keyword>
<accession>A0A132B6Q8</accession>
<gene>
    <name evidence="3" type="ORF">LY89DRAFT_789328</name>
</gene>
<protein>
    <recommendedName>
        <fullName evidence="2">2EXR domain-containing protein</fullName>
    </recommendedName>
</protein>
<feature type="compositionally biased region" description="Polar residues" evidence="1">
    <location>
        <begin position="12"/>
        <end position="28"/>
    </location>
</feature>
<dbReference type="KEGG" id="psco:LY89DRAFT_789328"/>